<sequence>MIQYRNGNADITLYDDGTRIIETEDSILRLDTPLNIDIRVSKRCPYGYDSSRGVSVCGFCHESATVDGKVCDYDKLLNVIRESDLPKGTELAIGANLISDDFIEFVKELNILGFIVNITVNERYLTDRGDRQLKKVMQYIKGLGISFRTLCGSMNLPEWISEYSNTVLHVICGIDNLKDVCKLHKKYHKILVLGEKDFGFNTNKVDLTSNSHIEWDTHIMKLTKLFDIVSFDNLALEQLHIKDKISKDEYETFHQGEHSMYINAVDEYYAPSSRTLDNIKKFDDITLRDYFKMKEILVCD</sequence>
<protein>
    <submittedName>
        <fullName evidence="1">Radical SAM, SuiA 22mer SAM enzyme, Lys-Trp crosslink</fullName>
    </submittedName>
</protein>
<evidence type="ECO:0000313" key="1">
    <source>
        <dbReference type="EMBL" id="DAE18211.1"/>
    </source>
</evidence>
<organism evidence="1">
    <name type="scientific">Myoviridae sp. ctdNl2</name>
    <dbReference type="NCBI Taxonomy" id="2825140"/>
    <lineage>
        <taxon>Viruses</taxon>
        <taxon>Duplodnaviria</taxon>
        <taxon>Heunggongvirae</taxon>
        <taxon>Uroviricota</taxon>
        <taxon>Caudoviricetes</taxon>
    </lineage>
</organism>
<proteinExistence type="predicted"/>
<accession>A0A8S5QH74</accession>
<dbReference type="EMBL" id="BK015652">
    <property type="protein sequence ID" value="DAE18211.1"/>
    <property type="molecule type" value="Genomic_DNA"/>
</dbReference>
<reference evidence="1" key="1">
    <citation type="journal article" date="2021" name="Proc. Natl. Acad. Sci. U.S.A.">
        <title>A Catalog of Tens of Thousands of Viruses from Human Metagenomes Reveals Hidden Associations with Chronic Diseases.</title>
        <authorList>
            <person name="Tisza M.J."/>
            <person name="Buck C.B."/>
        </authorList>
    </citation>
    <scope>NUCLEOTIDE SEQUENCE</scope>
    <source>
        <strain evidence="1">CtdNl2</strain>
    </source>
</reference>
<name>A0A8S5QH74_9CAUD</name>